<feature type="region of interest" description="Disordered" evidence="1">
    <location>
        <begin position="1"/>
        <end position="34"/>
    </location>
</feature>
<evidence type="ECO:0000256" key="1">
    <source>
        <dbReference type="SAM" id="MobiDB-lite"/>
    </source>
</evidence>
<evidence type="ECO:0008006" key="3">
    <source>
        <dbReference type="Google" id="ProtNLM"/>
    </source>
</evidence>
<evidence type="ECO:0000313" key="2">
    <source>
        <dbReference type="EMBL" id="MPN47078.1"/>
    </source>
</evidence>
<name>A0A645I743_9ZZZZ</name>
<reference evidence="2" key="1">
    <citation type="submission" date="2019-08" db="EMBL/GenBank/DDBJ databases">
        <authorList>
            <person name="Kucharzyk K."/>
            <person name="Murdoch R.W."/>
            <person name="Higgins S."/>
            <person name="Loffler F."/>
        </authorList>
    </citation>
    <scope>NUCLEOTIDE SEQUENCE</scope>
</reference>
<dbReference type="EMBL" id="VSSQ01108274">
    <property type="protein sequence ID" value="MPN47078.1"/>
    <property type="molecule type" value="Genomic_DNA"/>
</dbReference>
<comment type="caution">
    <text evidence="2">The sequence shown here is derived from an EMBL/GenBank/DDBJ whole genome shotgun (WGS) entry which is preliminary data.</text>
</comment>
<sequence>MAFLEKRANAPGHFAAPQGWRKTGYGKGPREQSPDKLEKLSAYFESLMAPYPDVLSIDEVGDLTGYSGSCISKWCAKNYLRHFHIGKKYLIPKPYLLDFMLGPYFRGIKYKPGKPPAPKSKEKTSKRNKSGSRR</sequence>
<dbReference type="AlphaFoldDB" id="A0A645I743"/>
<proteinExistence type="predicted"/>
<gene>
    <name evidence="2" type="ORF">SDC9_194678</name>
</gene>
<protein>
    <recommendedName>
        <fullName evidence="3">Helix-turn-helix domain-containing protein</fullName>
    </recommendedName>
</protein>
<accession>A0A645I743</accession>
<feature type="region of interest" description="Disordered" evidence="1">
    <location>
        <begin position="111"/>
        <end position="134"/>
    </location>
</feature>
<organism evidence="2">
    <name type="scientific">bioreactor metagenome</name>
    <dbReference type="NCBI Taxonomy" id="1076179"/>
    <lineage>
        <taxon>unclassified sequences</taxon>
        <taxon>metagenomes</taxon>
        <taxon>ecological metagenomes</taxon>
    </lineage>
</organism>